<reference evidence="2 3" key="1">
    <citation type="submission" date="2019-02" db="EMBL/GenBank/DDBJ databases">
        <title>Deep-cultivation of Planctomycetes and their phenomic and genomic characterization uncovers novel biology.</title>
        <authorList>
            <person name="Wiegand S."/>
            <person name="Jogler M."/>
            <person name="Boedeker C."/>
            <person name="Pinto D."/>
            <person name="Vollmers J."/>
            <person name="Rivas-Marin E."/>
            <person name="Kohn T."/>
            <person name="Peeters S.H."/>
            <person name="Heuer A."/>
            <person name="Rast P."/>
            <person name="Oberbeckmann S."/>
            <person name="Bunk B."/>
            <person name="Jeske O."/>
            <person name="Meyerdierks A."/>
            <person name="Storesund J.E."/>
            <person name="Kallscheuer N."/>
            <person name="Luecker S."/>
            <person name="Lage O.M."/>
            <person name="Pohl T."/>
            <person name="Merkel B.J."/>
            <person name="Hornburger P."/>
            <person name="Mueller R.-W."/>
            <person name="Bruemmer F."/>
            <person name="Labrenz M."/>
            <person name="Spormann A.M."/>
            <person name="Op den Camp H."/>
            <person name="Overmann J."/>
            <person name="Amann R."/>
            <person name="Jetten M.S.M."/>
            <person name="Mascher T."/>
            <person name="Medema M.H."/>
            <person name="Devos D.P."/>
            <person name="Kaster A.-K."/>
            <person name="Ovreas L."/>
            <person name="Rohde M."/>
            <person name="Galperin M.Y."/>
            <person name="Jogler C."/>
        </authorList>
    </citation>
    <scope>NUCLEOTIDE SEQUENCE [LARGE SCALE GENOMIC DNA]</scope>
    <source>
        <strain evidence="2 3">KS4</strain>
    </source>
</reference>
<sequence length="37" mass="4362">MLKDSEYPELPDYPKIAFWMCVAVFLVWAGFGFMVIF</sequence>
<name>A0A517YVL2_9BACT</name>
<keyword evidence="1" id="KW-0472">Membrane</keyword>
<evidence type="ECO:0000313" key="2">
    <source>
        <dbReference type="EMBL" id="QDU34259.1"/>
    </source>
</evidence>
<proteinExistence type="predicted"/>
<keyword evidence="3" id="KW-1185">Reference proteome</keyword>
<dbReference type="EMBL" id="CP036425">
    <property type="protein sequence ID" value="QDU34259.1"/>
    <property type="molecule type" value="Genomic_DNA"/>
</dbReference>
<dbReference type="Proteomes" id="UP000317369">
    <property type="component" value="Chromosome"/>
</dbReference>
<protein>
    <submittedName>
        <fullName evidence="2">Uncharacterized protein</fullName>
    </submittedName>
</protein>
<accession>A0A517YVL2</accession>
<dbReference type="AlphaFoldDB" id="A0A517YVL2"/>
<dbReference type="KEGG" id="pcor:KS4_23250"/>
<evidence type="ECO:0000256" key="1">
    <source>
        <dbReference type="SAM" id="Phobius"/>
    </source>
</evidence>
<keyword evidence="1" id="KW-0812">Transmembrane</keyword>
<organism evidence="2 3">
    <name type="scientific">Poriferisphaera corsica</name>
    <dbReference type="NCBI Taxonomy" id="2528020"/>
    <lineage>
        <taxon>Bacteria</taxon>
        <taxon>Pseudomonadati</taxon>
        <taxon>Planctomycetota</taxon>
        <taxon>Phycisphaerae</taxon>
        <taxon>Phycisphaerales</taxon>
        <taxon>Phycisphaeraceae</taxon>
        <taxon>Poriferisphaera</taxon>
    </lineage>
</organism>
<keyword evidence="1" id="KW-1133">Transmembrane helix</keyword>
<feature type="transmembrane region" description="Helical" evidence="1">
    <location>
        <begin position="16"/>
        <end position="36"/>
    </location>
</feature>
<gene>
    <name evidence="2" type="ORF">KS4_23250</name>
</gene>
<evidence type="ECO:0000313" key="3">
    <source>
        <dbReference type="Proteomes" id="UP000317369"/>
    </source>
</evidence>